<gene>
    <name evidence="1" type="ORF">AB0I48_16030</name>
</gene>
<sequence>MGLSKRHVHIESDYLSLDYTASAEQARNVADELAEGFPEFEVTVDDELQDGLPPLPCSRLWD</sequence>
<comment type="caution">
    <text evidence="1">The sequence shown here is derived from an EMBL/GenBank/DDBJ whole genome shotgun (WGS) entry which is preliminary data.</text>
</comment>
<reference evidence="1 2" key="1">
    <citation type="submission" date="2024-06" db="EMBL/GenBank/DDBJ databases">
        <title>The Natural Products Discovery Center: Release of the First 8490 Sequenced Strains for Exploring Actinobacteria Biosynthetic Diversity.</title>
        <authorList>
            <person name="Kalkreuter E."/>
            <person name="Kautsar S.A."/>
            <person name="Yang D."/>
            <person name="Bader C.D."/>
            <person name="Teijaro C.N."/>
            <person name="Fluegel L."/>
            <person name="Davis C.M."/>
            <person name="Simpson J.R."/>
            <person name="Lauterbach L."/>
            <person name="Steele A.D."/>
            <person name="Gui C."/>
            <person name="Meng S."/>
            <person name="Li G."/>
            <person name="Viehrig K."/>
            <person name="Ye F."/>
            <person name="Su P."/>
            <person name="Kiefer A.F."/>
            <person name="Nichols A."/>
            <person name="Cepeda A.J."/>
            <person name="Yan W."/>
            <person name="Fan B."/>
            <person name="Jiang Y."/>
            <person name="Adhikari A."/>
            <person name="Zheng C.-J."/>
            <person name="Schuster L."/>
            <person name="Cowan T.M."/>
            <person name="Smanski M.J."/>
            <person name="Chevrette M.G."/>
            <person name="De Carvalho L.P.S."/>
            <person name="Shen B."/>
        </authorList>
    </citation>
    <scope>NUCLEOTIDE SEQUENCE [LARGE SCALE GENOMIC DNA]</scope>
    <source>
        <strain evidence="1 2">NPDC050403</strain>
    </source>
</reference>
<protein>
    <submittedName>
        <fullName evidence="1">Uncharacterized protein</fullName>
    </submittedName>
</protein>
<organism evidence="1 2">
    <name type="scientific">Nocardia aurea</name>
    <dbReference type="NCBI Taxonomy" id="2144174"/>
    <lineage>
        <taxon>Bacteria</taxon>
        <taxon>Bacillati</taxon>
        <taxon>Actinomycetota</taxon>
        <taxon>Actinomycetes</taxon>
        <taxon>Mycobacteriales</taxon>
        <taxon>Nocardiaceae</taxon>
        <taxon>Nocardia</taxon>
    </lineage>
</organism>
<proteinExistence type="predicted"/>
<accession>A0ABV3FUG0</accession>
<dbReference type="RefSeq" id="WP_109528463.1">
    <property type="nucleotide sequence ID" value="NZ_JBEXKW010000041.1"/>
</dbReference>
<keyword evidence="2" id="KW-1185">Reference proteome</keyword>
<evidence type="ECO:0000313" key="2">
    <source>
        <dbReference type="Proteomes" id="UP001551695"/>
    </source>
</evidence>
<dbReference type="EMBL" id="JBFAKC010000006">
    <property type="protein sequence ID" value="MEV0709069.1"/>
    <property type="molecule type" value="Genomic_DNA"/>
</dbReference>
<evidence type="ECO:0000313" key="1">
    <source>
        <dbReference type="EMBL" id="MEV0709069.1"/>
    </source>
</evidence>
<name>A0ABV3FUG0_9NOCA</name>
<dbReference type="Proteomes" id="UP001551695">
    <property type="component" value="Unassembled WGS sequence"/>
</dbReference>